<organism evidence="2 3">
    <name type="scientific">Meganyctiphanes norvegica</name>
    <name type="common">Northern krill</name>
    <name type="synonym">Thysanopoda norvegica</name>
    <dbReference type="NCBI Taxonomy" id="48144"/>
    <lineage>
        <taxon>Eukaryota</taxon>
        <taxon>Metazoa</taxon>
        <taxon>Ecdysozoa</taxon>
        <taxon>Arthropoda</taxon>
        <taxon>Crustacea</taxon>
        <taxon>Multicrustacea</taxon>
        <taxon>Malacostraca</taxon>
        <taxon>Eumalacostraca</taxon>
        <taxon>Eucarida</taxon>
        <taxon>Euphausiacea</taxon>
        <taxon>Euphausiidae</taxon>
        <taxon>Meganyctiphanes</taxon>
    </lineage>
</organism>
<accession>A0AAV2RDW4</accession>
<sequence>VKVTCGCKKVIEVVDLSQQRLQMAMRCLDIHFTGLNKFKAIMGIPHVKSDTSFRRVQSNLLSKEEGLLYDQIHNNRLEELNHVRSDPNAKFMDEKPMLTVKIDGSWSKAGFTSKFGFVVILSANTGKVLDYEFMSKYCNTCYKARVKHPDVEPEPHQNCKANYKGSSGGMEAAGIKLMFERSMLWQEGGVIYSGVVRDRDSDVMFHIRYLYKDLGLCEQCTRFKNIDAKSTVWKSFVGTINETKWEIEHQQGKDGCYRVNDYFCVEHWCRNLGGRLRNHKFPQIDILAEKKKRMDKLLLSNRKMLPYVVQGAIA</sequence>
<keyword evidence="3" id="KW-1185">Reference proteome</keyword>
<feature type="non-terminal residue" evidence="2">
    <location>
        <position position="1"/>
    </location>
</feature>
<gene>
    <name evidence="2" type="ORF">MNOR_LOCUS22878</name>
</gene>
<proteinExistence type="predicted"/>
<dbReference type="InterPro" id="IPR049012">
    <property type="entry name" value="Mutator_transp_dom"/>
</dbReference>
<name>A0AAV2RDW4_MEGNR</name>
<evidence type="ECO:0000313" key="3">
    <source>
        <dbReference type="Proteomes" id="UP001497623"/>
    </source>
</evidence>
<protein>
    <recommendedName>
        <fullName evidence="1">Mutator-like transposase domain-containing protein</fullName>
    </recommendedName>
</protein>
<dbReference type="EMBL" id="CAXKWB010019629">
    <property type="protein sequence ID" value="CAL4122156.1"/>
    <property type="molecule type" value="Genomic_DNA"/>
</dbReference>
<evidence type="ECO:0000259" key="1">
    <source>
        <dbReference type="Pfam" id="PF20700"/>
    </source>
</evidence>
<dbReference type="Pfam" id="PF20700">
    <property type="entry name" value="Mutator"/>
    <property type="match status" value="1"/>
</dbReference>
<dbReference type="Proteomes" id="UP001497623">
    <property type="component" value="Unassembled WGS sequence"/>
</dbReference>
<reference evidence="2 3" key="1">
    <citation type="submission" date="2024-05" db="EMBL/GenBank/DDBJ databases">
        <authorList>
            <person name="Wallberg A."/>
        </authorList>
    </citation>
    <scope>NUCLEOTIDE SEQUENCE [LARGE SCALE GENOMIC DNA]</scope>
</reference>
<evidence type="ECO:0000313" key="2">
    <source>
        <dbReference type="EMBL" id="CAL4122156.1"/>
    </source>
</evidence>
<dbReference type="AlphaFoldDB" id="A0AAV2RDW4"/>
<feature type="domain" description="Mutator-like transposase" evidence="1">
    <location>
        <begin position="20"/>
        <end position="208"/>
    </location>
</feature>
<comment type="caution">
    <text evidence="2">The sequence shown here is derived from an EMBL/GenBank/DDBJ whole genome shotgun (WGS) entry which is preliminary data.</text>
</comment>